<comment type="caution">
    <text evidence="3">The sequence shown here is derived from an EMBL/GenBank/DDBJ whole genome shotgun (WGS) entry which is preliminary data.</text>
</comment>
<evidence type="ECO:0000313" key="4">
    <source>
        <dbReference type="Proteomes" id="UP001157974"/>
    </source>
</evidence>
<feature type="compositionally biased region" description="Polar residues" evidence="1">
    <location>
        <begin position="57"/>
        <end position="67"/>
    </location>
</feature>
<accession>A0AAV8UZ13</accession>
<keyword evidence="2" id="KW-1133">Transmembrane helix</keyword>
<gene>
    <name evidence="3" type="ORF">NDN08_002800</name>
</gene>
<reference evidence="3 4" key="1">
    <citation type="journal article" date="2023" name="Nat. Commun.">
        <title>Origin of minicircular mitochondrial genomes in red algae.</title>
        <authorList>
            <person name="Lee Y."/>
            <person name="Cho C.H."/>
            <person name="Lee Y.M."/>
            <person name="Park S.I."/>
            <person name="Yang J.H."/>
            <person name="West J.A."/>
            <person name="Bhattacharya D."/>
            <person name="Yoon H.S."/>
        </authorList>
    </citation>
    <scope>NUCLEOTIDE SEQUENCE [LARGE SCALE GENOMIC DNA]</scope>
    <source>
        <strain evidence="3 4">CCMP1338</strain>
        <tissue evidence="3">Whole cell</tissue>
    </source>
</reference>
<keyword evidence="2" id="KW-0472">Membrane</keyword>
<evidence type="ECO:0000256" key="1">
    <source>
        <dbReference type="SAM" id="MobiDB-lite"/>
    </source>
</evidence>
<feature type="transmembrane region" description="Helical" evidence="2">
    <location>
        <begin position="277"/>
        <end position="300"/>
    </location>
</feature>
<feature type="region of interest" description="Disordered" evidence="1">
    <location>
        <begin position="17"/>
        <end position="142"/>
    </location>
</feature>
<organism evidence="3 4">
    <name type="scientific">Rhodosorus marinus</name>
    <dbReference type="NCBI Taxonomy" id="101924"/>
    <lineage>
        <taxon>Eukaryota</taxon>
        <taxon>Rhodophyta</taxon>
        <taxon>Stylonematophyceae</taxon>
        <taxon>Stylonematales</taxon>
        <taxon>Stylonemataceae</taxon>
        <taxon>Rhodosorus</taxon>
    </lineage>
</organism>
<name>A0AAV8UZ13_9RHOD</name>
<protein>
    <recommendedName>
        <fullName evidence="5">Reticulon-like protein</fullName>
    </recommendedName>
</protein>
<evidence type="ECO:0000313" key="3">
    <source>
        <dbReference type="EMBL" id="KAJ8906307.1"/>
    </source>
</evidence>
<keyword evidence="4" id="KW-1185">Reference proteome</keyword>
<feature type="transmembrane region" description="Helical" evidence="2">
    <location>
        <begin position="306"/>
        <end position="325"/>
    </location>
</feature>
<evidence type="ECO:0008006" key="5">
    <source>
        <dbReference type="Google" id="ProtNLM"/>
    </source>
</evidence>
<proteinExistence type="predicted"/>
<dbReference type="Proteomes" id="UP001157974">
    <property type="component" value="Unassembled WGS sequence"/>
</dbReference>
<keyword evidence="2" id="KW-0812">Transmembrane</keyword>
<feature type="transmembrane region" description="Helical" evidence="2">
    <location>
        <begin position="156"/>
        <end position="174"/>
    </location>
</feature>
<evidence type="ECO:0000256" key="2">
    <source>
        <dbReference type="SAM" id="Phobius"/>
    </source>
</evidence>
<dbReference type="AlphaFoldDB" id="A0AAV8UZ13"/>
<sequence length="368" mass="40639">MVCIGLFLLTSKYLGRARDRSNSSSSRRGHGQAAEFSDQIVSDRSAETDQDNVRASGDQNVEVMSSSQRREAYGTPTESVPRGEESTPTLTGDDQPAAVIDGDTRDAQTDQGDGVESAHSETQVEDDQESIQSSPPDEDPEHRLVPRIARFWRRGGFFNLLVFLSVFEIVSVLLRTGKLHDLVLGLSLSVATYKFVETKLSLAVWEAVCPSIETVFACALEKLESSRQWSYSVLGDANERIAQHTEILRDHVHRNQAYASTAARRGQSALASYRQQLSVGLAELDITTIAAALLVIYVVYRALYRFAAWELLKLVGLVAVAYLAYQLIESGSAGDGRVDRSGSNASFNTGYRGVFRRTGGISRHRRRW</sequence>
<dbReference type="EMBL" id="JAMWBK010000003">
    <property type="protein sequence ID" value="KAJ8906307.1"/>
    <property type="molecule type" value="Genomic_DNA"/>
</dbReference>